<proteinExistence type="predicted"/>
<gene>
    <name evidence="2" type="ORF">FHW37_104709</name>
</gene>
<feature type="region of interest" description="Disordered" evidence="1">
    <location>
        <begin position="75"/>
        <end position="95"/>
    </location>
</feature>
<evidence type="ECO:0000256" key="1">
    <source>
        <dbReference type="SAM" id="MobiDB-lite"/>
    </source>
</evidence>
<keyword evidence="3" id="KW-1185">Reference proteome</keyword>
<sequence>MGQAAFELIPHHAGVRFTVGRDAGGRWVVSDNQGLVGGLFTDRNSAIRFAMFESDHMPGAVLCVPDGQTLNPGRGFENRSTDQAAGPALKLVGRS</sequence>
<dbReference type="RefSeq" id="WP_145639245.1">
    <property type="nucleotide sequence ID" value="NZ_VIWP01000004.1"/>
</dbReference>
<accession>A0A561QSY9</accession>
<name>A0A561QSY9_9HYPH</name>
<comment type="caution">
    <text evidence="2">The sequence shown here is derived from an EMBL/GenBank/DDBJ whole genome shotgun (WGS) entry which is preliminary data.</text>
</comment>
<dbReference type="EMBL" id="VIWP01000004">
    <property type="protein sequence ID" value="TWF53429.1"/>
    <property type="molecule type" value="Genomic_DNA"/>
</dbReference>
<dbReference type="OrthoDB" id="8454620at2"/>
<evidence type="ECO:0000313" key="3">
    <source>
        <dbReference type="Proteomes" id="UP000320653"/>
    </source>
</evidence>
<dbReference type="AlphaFoldDB" id="A0A561QSY9"/>
<organism evidence="2 3">
    <name type="scientific">Neorhizobium alkalisoli</name>
    <dbReference type="NCBI Taxonomy" id="528178"/>
    <lineage>
        <taxon>Bacteria</taxon>
        <taxon>Pseudomonadati</taxon>
        <taxon>Pseudomonadota</taxon>
        <taxon>Alphaproteobacteria</taxon>
        <taxon>Hyphomicrobiales</taxon>
        <taxon>Rhizobiaceae</taxon>
        <taxon>Rhizobium/Agrobacterium group</taxon>
        <taxon>Neorhizobium</taxon>
    </lineage>
</organism>
<evidence type="ECO:0000313" key="2">
    <source>
        <dbReference type="EMBL" id="TWF53429.1"/>
    </source>
</evidence>
<dbReference type="Proteomes" id="UP000320653">
    <property type="component" value="Unassembled WGS sequence"/>
</dbReference>
<reference evidence="2 3" key="1">
    <citation type="submission" date="2019-06" db="EMBL/GenBank/DDBJ databases">
        <title>Sorghum-associated microbial communities from plants grown in Nebraska, USA.</title>
        <authorList>
            <person name="Schachtman D."/>
        </authorList>
    </citation>
    <scope>NUCLEOTIDE SEQUENCE [LARGE SCALE GENOMIC DNA]</scope>
    <source>
        <strain evidence="2 3">1225</strain>
    </source>
</reference>
<protein>
    <submittedName>
        <fullName evidence="2">Uncharacterized protein</fullName>
    </submittedName>
</protein>